<dbReference type="SUPFAM" id="SSF51161">
    <property type="entry name" value="Trimeric LpxA-like enzymes"/>
    <property type="match status" value="1"/>
</dbReference>
<organism evidence="2">
    <name type="scientific">Oceaniferula spumae</name>
    <dbReference type="NCBI Taxonomy" id="2979115"/>
    <lineage>
        <taxon>Bacteria</taxon>
        <taxon>Pseudomonadati</taxon>
        <taxon>Verrucomicrobiota</taxon>
        <taxon>Verrucomicrobiia</taxon>
        <taxon>Verrucomicrobiales</taxon>
        <taxon>Verrucomicrobiaceae</taxon>
        <taxon>Oceaniferula</taxon>
    </lineage>
</organism>
<keyword evidence="1" id="KW-0812">Transmembrane</keyword>
<name>A0AAT9FJQ5_9BACT</name>
<dbReference type="EMBL" id="AP026866">
    <property type="protein sequence ID" value="BDS06165.1"/>
    <property type="molecule type" value="Genomic_DNA"/>
</dbReference>
<gene>
    <name evidence="2" type="ORF">NT6N_12050</name>
</gene>
<dbReference type="Gene3D" id="2.160.10.10">
    <property type="entry name" value="Hexapeptide repeat proteins"/>
    <property type="match status" value="1"/>
</dbReference>
<keyword evidence="1" id="KW-1133">Transmembrane helix</keyword>
<dbReference type="KEGG" id="osu:NT6N_12050"/>
<dbReference type="AlphaFoldDB" id="A0AAT9FJQ5"/>
<feature type="transmembrane region" description="Helical" evidence="1">
    <location>
        <begin position="20"/>
        <end position="40"/>
    </location>
</feature>
<evidence type="ECO:0000313" key="2">
    <source>
        <dbReference type="EMBL" id="BDS06165.1"/>
    </source>
</evidence>
<accession>A0AAT9FJQ5</accession>
<evidence type="ECO:0000256" key="1">
    <source>
        <dbReference type="SAM" id="Phobius"/>
    </source>
</evidence>
<evidence type="ECO:0008006" key="3">
    <source>
        <dbReference type="Google" id="ProtNLM"/>
    </source>
</evidence>
<reference evidence="2" key="1">
    <citation type="submission" date="2024-07" db="EMBL/GenBank/DDBJ databases">
        <title>Complete genome sequence of Verrucomicrobiaceae bacterium NT6N.</title>
        <authorList>
            <person name="Huang C."/>
            <person name="Takami H."/>
            <person name="Hamasaki K."/>
        </authorList>
    </citation>
    <scope>NUCLEOTIDE SEQUENCE</scope>
    <source>
        <strain evidence="2">NT6N</strain>
    </source>
</reference>
<dbReference type="InterPro" id="IPR011004">
    <property type="entry name" value="Trimer_LpxA-like_sf"/>
</dbReference>
<feature type="transmembrane region" description="Helical" evidence="1">
    <location>
        <begin position="46"/>
        <end position="67"/>
    </location>
</feature>
<protein>
    <recommendedName>
        <fullName evidence="3">Acyl transferase</fullName>
    </recommendedName>
</protein>
<sequence length="223" mass="24503">MQEKSSVNQSLTTGGKVLLLLLNFTPLVHIAACVAAVLFLPVDSAWAKIGVGAAMLYLAPALLARVLKIGCTGHTHSPIGSRAFFFWWATMQCQMLFGRLPILEEMLRLVPGLYSLWLRLWGSQIGRLTFWAPGTVILDRGFLHLGDDVVLGAGVRFNPHVIRKNKAGEPELQLAPIRLGDRVSVGGYSLLTAGTVIPDDETTRAYLLSPPFSEWKNGKRIKR</sequence>
<proteinExistence type="predicted"/>
<keyword evidence="1" id="KW-0472">Membrane</keyword>